<dbReference type="HOGENOM" id="CLU_027088_1_0_1"/>
<feature type="compositionally biased region" description="Gly residues" evidence="8">
    <location>
        <begin position="263"/>
        <end position="283"/>
    </location>
</feature>
<evidence type="ECO:0000256" key="1">
    <source>
        <dbReference type="ARBA" id="ARBA00004123"/>
    </source>
</evidence>
<dbReference type="Pfam" id="PF14608">
    <property type="entry name" value="zf-CCCH_2"/>
    <property type="match status" value="3"/>
</dbReference>
<evidence type="ECO:0000256" key="3">
    <source>
        <dbReference type="ARBA" id="ARBA00022723"/>
    </source>
</evidence>
<accession>N1PLX8</accession>
<keyword evidence="7" id="KW-0539">Nucleus</keyword>
<keyword evidence="4" id="KW-0677">Repeat</keyword>
<keyword evidence="3" id="KW-0479">Metal-binding</keyword>
<proteinExistence type="inferred from homology"/>
<evidence type="ECO:0000259" key="9">
    <source>
        <dbReference type="Pfam" id="PF22683"/>
    </source>
</evidence>
<dbReference type="Gene3D" id="1.10.340.40">
    <property type="entry name" value="Nuclear abundant poly(A) RNA-bind protein 2, N-terminal domain"/>
    <property type="match status" value="1"/>
</dbReference>
<feature type="region of interest" description="Disordered" evidence="8">
    <location>
        <begin position="481"/>
        <end position="521"/>
    </location>
</feature>
<dbReference type="PANTHER" id="PTHR14738">
    <property type="entry name" value="ZINC FINGER CCCH DOMAIN-CONTAINING PROTEIN 14"/>
    <property type="match status" value="1"/>
</dbReference>
<dbReference type="STRING" id="675120.N1PLX8"/>
<dbReference type="PANTHER" id="PTHR14738:SF29">
    <property type="entry name" value="ZINC FINGER CCCH DOMAIN-CONTAINING PROTEIN 14"/>
    <property type="match status" value="1"/>
</dbReference>
<dbReference type="GO" id="GO:0005634">
    <property type="term" value="C:nucleus"/>
    <property type="evidence" value="ECO:0007669"/>
    <property type="project" value="UniProtKB-SubCell"/>
</dbReference>
<evidence type="ECO:0000256" key="6">
    <source>
        <dbReference type="ARBA" id="ARBA00022833"/>
    </source>
</evidence>
<feature type="compositionally biased region" description="Low complexity" evidence="8">
    <location>
        <begin position="214"/>
        <end position="226"/>
    </location>
</feature>
<dbReference type="GO" id="GO:0008270">
    <property type="term" value="F:zinc ion binding"/>
    <property type="evidence" value="ECO:0007669"/>
    <property type="project" value="UniProtKB-KW"/>
</dbReference>
<dbReference type="InterPro" id="IPR040366">
    <property type="entry name" value="Nab2/ZC3H14"/>
</dbReference>
<evidence type="ECO:0000256" key="8">
    <source>
        <dbReference type="SAM" id="MobiDB-lite"/>
    </source>
</evidence>
<evidence type="ECO:0000256" key="7">
    <source>
        <dbReference type="ARBA" id="ARBA00023242"/>
    </source>
</evidence>
<organism evidence="10 11">
    <name type="scientific">Dothistroma septosporum (strain NZE10 / CBS 128990)</name>
    <name type="common">Red band needle blight fungus</name>
    <name type="synonym">Mycosphaerella pini</name>
    <dbReference type="NCBI Taxonomy" id="675120"/>
    <lineage>
        <taxon>Eukaryota</taxon>
        <taxon>Fungi</taxon>
        <taxon>Dikarya</taxon>
        <taxon>Ascomycota</taxon>
        <taxon>Pezizomycotina</taxon>
        <taxon>Dothideomycetes</taxon>
        <taxon>Dothideomycetidae</taxon>
        <taxon>Mycosphaerellales</taxon>
        <taxon>Mycosphaerellaceae</taxon>
        <taxon>Dothistroma</taxon>
    </lineage>
</organism>
<evidence type="ECO:0000256" key="2">
    <source>
        <dbReference type="ARBA" id="ARBA00008423"/>
    </source>
</evidence>
<protein>
    <recommendedName>
        <fullName evidence="9">Nab2-like CCCH zinc finger domain-containing protein</fullName>
    </recommendedName>
</protein>
<comment type="subcellular location">
    <subcellularLocation>
        <location evidence="1">Nucleus</location>
    </subcellularLocation>
</comment>
<reference evidence="10 11" key="2">
    <citation type="journal article" date="2012" name="PLoS Pathog.">
        <title>Diverse lifestyles and strategies of plant pathogenesis encoded in the genomes of eighteen Dothideomycetes fungi.</title>
        <authorList>
            <person name="Ohm R.A."/>
            <person name="Feau N."/>
            <person name="Henrissat B."/>
            <person name="Schoch C.L."/>
            <person name="Horwitz B.A."/>
            <person name="Barry K.W."/>
            <person name="Condon B.J."/>
            <person name="Copeland A.C."/>
            <person name="Dhillon B."/>
            <person name="Glaser F."/>
            <person name="Hesse C.N."/>
            <person name="Kosti I."/>
            <person name="LaButti K."/>
            <person name="Lindquist E.A."/>
            <person name="Lucas S."/>
            <person name="Salamov A.A."/>
            <person name="Bradshaw R.E."/>
            <person name="Ciuffetti L."/>
            <person name="Hamelin R.C."/>
            <person name="Kema G.H.J."/>
            <person name="Lawrence C."/>
            <person name="Scott J.A."/>
            <person name="Spatafora J.W."/>
            <person name="Turgeon B.G."/>
            <person name="de Wit P.J.G.M."/>
            <person name="Zhong S."/>
            <person name="Goodwin S.B."/>
            <person name="Grigoriev I.V."/>
        </authorList>
    </citation>
    <scope>NUCLEOTIDE SEQUENCE [LARGE SCALE GENOMIC DNA]</scope>
    <source>
        <strain evidence="11">NZE10 / CBS 128990</strain>
    </source>
</reference>
<dbReference type="eggNOG" id="KOG3702">
    <property type="taxonomic scope" value="Eukaryota"/>
</dbReference>
<dbReference type="AlphaFoldDB" id="N1PLX8"/>
<feature type="domain" description="Nab2-like CCCH zinc finger" evidence="9">
    <location>
        <begin position="437"/>
        <end position="456"/>
    </location>
</feature>
<feature type="region of interest" description="Disordered" evidence="8">
    <location>
        <begin position="172"/>
        <end position="226"/>
    </location>
</feature>
<dbReference type="OrthoDB" id="438553at2759"/>
<dbReference type="Gene3D" id="4.10.1000.40">
    <property type="match status" value="1"/>
</dbReference>
<dbReference type="Pfam" id="PF22683">
    <property type="entry name" value="Nab2-like_zf-CCCH"/>
    <property type="match status" value="1"/>
</dbReference>
<sequence length="521" mass="55483">MAAASVDAGSDLQNAIQAAVQPKLMENGWVAEENDTTLSEYVTMMIVNGKDVAGVKSELGGDLLGVGEDDAAVGQFAEWLFNTVQALSAPQQQEQMSEAPQQDQQLQQISSTQDAQMEDSTASADAPPTGPRSMRNGNAEKGRGNRMLRQMNNSLGRTNDLPDKLSRIKGAAGVGAGRIDSHRGRDAAPRGPRNNSVAQGVQRMMNSGRGGHQNGVNNNNNNLFNGGQIRADQQMQFMQMMEVQANMVAQLLQQQNGGLPQNGRGGHQQRGGRGARGRGGARGGANQQNALHAVDGKLPDGPLPSGPNGSGMDIDAGNGHPGDIFSTACKFNTTCNNPTCPFAHQSPAVTTPISIDLTDTCTHGVACTNTKCTARHPSPAQRNQHHAAGGLASVDCKFYPNCANPTCPYRHPTAKPCRNGPDCTTPGCTFAHAKIMCRYNPCTNAHCTFKHAEGQKRGKFDDKVWTANGGEKIDRFADLSKHNEGNEELIRPDQQNNGESAQEQQQANAAPDAQMETQITV</sequence>
<feature type="compositionally biased region" description="Low complexity" evidence="8">
    <location>
        <begin position="494"/>
        <end position="514"/>
    </location>
</feature>
<dbReference type="InterPro" id="IPR043094">
    <property type="entry name" value="Nab2/ZC3H14_N_sf"/>
</dbReference>
<dbReference type="EMBL" id="KB446541">
    <property type="protein sequence ID" value="EME42555.1"/>
    <property type="molecule type" value="Genomic_DNA"/>
</dbReference>
<evidence type="ECO:0000256" key="4">
    <source>
        <dbReference type="ARBA" id="ARBA00022737"/>
    </source>
</evidence>
<keyword evidence="5" id="KW-0863">Zinc-finger</keyword>
<feature type="compositionally biased region" description="Basic and acidic residues" evidence="8">
    <location>
        <begin position="481"/>
        <end position="491"/>
    </location>
</feature>
<keyword evidence="11" id="KW-1185">Reference proteome</keyword>
<dbReference type="InterPro" id="IPR055046">
    <property type="entry name" value="Nab2-like_Znf-CCCH"/>
</dbReference>
<dbReference type="GO" id="GO:0043488">
    <property type="term" value="P:regulation of mRNA stability"/>
    <property type="evidence" value="ECO:0007669"/>
    <property type="project" value="InterPro"/>
</dbReference>
<keyword evidence="6" id="KW-0862">Zinc</keyword>
<dbReference type="OMA" id="CPYAHQS"/>
<gene>
    <name evidence="10" type="ORF">DOTSEDRAFT_73414</name>
</gene>
<feature type="region of interest" description="Disordered" evidence="8">
    <location>
        <begin position="91"/>
        <end position="145"/>
    </location>
</feature>
<evidence type="ECO:0000256" key="5">
    <source>
        <dbReference type="ARBA" id="ARBA00022771"/>
    </source>
</evidence>
<evidence type="ECO:0000313" key="11">
    <source>
        <dbReference type="Proteomes" id="UP000016933"/>
    </source>
</evidence>
<feature type="compositionally biased region" description="Basic and acidic residues" evidence="8">
    <location>
        <begin position="179"/>
        <end position="188"/>
    </location>
</feature>
<name>N1PLX8_DOTSN</name>
<evidence type="ECO:0000313" key="10">
    <source>
        <dbReference type="EMBL" id="EME42555.1"/>
    </source>
</evidence>
<comment type="similarity">
    <text evidence="2">Belongs to the ZC3H14 family.</text>
</comment>
<reference evidence="11" key="1">
    <citation type="journal article" date="2012" name="PLoS Genet.">
        <title>The genomes of the fungal plant pathogens Cladosporium fulvum and Dothistroma septosporum reveal adaptation to different hosts and lifestyles but also signatures of common ancestry.</title>
        <authorList>
            <person name="de Wit P.J.G.M."/>
            <person name="van der Burgt A."/>
            <person name="Oekmen B."/>
            <person name="Stergiopoulos I."/>
            <person name="Abd-Elsalam K.A."/>
            <person name="Aerts A.L."/>
            <person name="Bahkali A.H."/>
            <person name="Beenen H.G."/>
            <person name="Chettri P."/>
            <person name="Cox M.P."/>
            <person name="Datema E."/>
            <person name="de Vries R.P."/>
            <person name="Dhillon B."/>
            <person name="Ganley A.R."/>
            <person name="Griffiths S.A."/>
            <person name="Guo Y."/>
            <person name="Hamelin R.C."/>
            <person name="Henrissat B."/>
            <person name="Kabir M.S."/>
            <person name="Jashni M.K."/>
            <person name="Kema G."/>
            <person name="Klaubauf S."/>
            <person name="Lapidus A."/>
            <person name="Levasseur A."/>
            <person name="Lindquist E."/>
            <person name="Mehrabi R."/>
            <person name="Ohm R.A."/>
            <person name="Owen T.J."/>
            <person name="Salamov A."/>
            <person name="Schwelm A."/>
            <person name="Schijlen E."/>
            <person name="Sun H."/>
            <person name="van den Burg H.A."/>
            <person name="van Ham R.C.H.J."/>
            <person name="Zhang S."/>
            <person name="Goodwin S.B."/>
            <person name="Grigoriev I.V."/>
            <person name="Collemare J."/>
            <person name="Bradshaw R.E."/>
        </authorList>
    </citation>
    <scope>NUCLEOTIDE SEQUENCE [LARGE SCALE GENOMIC DNA]</scope>
    <source>
        <strain evidence="11">NZE10 / CBS 128990</strain>
    </source>
</reference>
<dbReference type="GO" id="GO:0008143">
    <property type="term" value="F:poly(A) binding"/>
    <property type="evidence" value="ECO:0007669"/>
    <property type="project" value="InterPro"/>
</dbReference>
<dbReference type="Gene3D" id="4.10.1000.30">
    <property type="match status" value="1"/>
</dbReference>
<feature type="compositionally biased region" description="Low complexity" evidence="8">
    <location>
        <begin position="91"/>
        <end position="115"/>
    </location>
</feature>
<dbReference type="Proteomes" id="UP000016933">
    <property type="component" value="Unassembled WGS sequence"/>
</dbReference>
<dbReference type="GO" id="GO:0005737">
    <property type="term" value="C:cytoplasm"/>
    <property type="evidence" value="ECO:0007669"/>
    <property type="project" value="TreeGrafter"/>
</dbReference>
<feature type="region of interest" description="Disordered" evidence="8">
    <location>
        <begin position="256"/>
        <end position="319"/>
    </location>
</feature>